<evidence type="ECO:0000256" key="2">
    <source>
        <dbReference type="ARBA" id="ARBA00022801"/>
    </source>
</evidence>
<dbReference type="PANTHER" id="PTHR12997">
    <property type="entry name" value="TYPE I INOSITOL-1,4,5-TRISPHOSPHATE 5-PHOSPHATASE"/>
    <property type="match status" value="1"/>
</dbReference>
<dbReference type="Gene3D" id="3.60.10.10">
    <property type="entry name" value="Endonuclease/exonuclease/phosphatase"/>
    <property type="match status" value="1"/>
</dbReference>
<evidence type="ECO:0000313" key="6">
    <source>
        <dbReference type="WBParaSite" id="jg15312"/>
    </source>
</evidence>
<dbReference type="InterPro" id="IPR039737">
    <property type="entry name" value="INPP5A"/>
</dbReference>
<dbReference type="SUPFAM" id="SSF56219">
    <property type="entry name" value="DNase I-like"/>
    <property type="match status" value="1"/>
</dbReference>
<accession>A0A915D3Y1</accession>
<evidence type="ECO:0000256" key="3">
    <source>
        <dbReference type="ARBA" id="ARBA00023599"/>
    </source>
</evidence>
<dbReference type="EC" id="3.1.3.56" evidence="1"/>
<evidence type="ECO:0000256" key="1">
    <source>
        <dbReference type="ARBA" id="ARBA00012997"/>
    </source>
</evidence>
<dbReference type="AlphaFoldDB" id="A0A915D3Y1"/>
<dbReference type="GO" id="GO:0046856">
    <property type="term" value="P:phosphatidylinositol dephosphorylation"/>
    <property type="evidence" value="ECO:0007669"/>
    <property type="project" value="InterPro"/>
</dbReference>
<sequence length="102" mass="12215">MERTNCLLRVGKKKFDFYDAHKLILNWATYKDDDREQLEYALREKPIEFPPTYPWSECPTKPDELMNTRAPAWCDRILMSDFAWKNITGFFCSGCVYRDHKP</sequence>
<evidence type="ECO:0000259" key="4">
    <source>
        <dbReference type="Pfam" id="PF22669"/>
    </source>
</evidence>
<proteinExistence type="inferred from homology"/>
<comment type="similarity">
    <text evidence="3">Belongs to the inositol 1,4,5-trisphosphate 5-phosphatase type I family.</text>
</comment>
<reference evidence="6" key="1">
    <citation type="submission" date="2022-11" db="UniProtKB">
        <authorList>
            <consortium name="WormBaseParasite"/>
        </authorList>
    </citation>
    <scope>IDENTIFICATION</scope>
</reference>
<keyword evidence="5" id="KW-1185">Reference proteome</keyword>
<dbReference type="PANTHER" id="PTHR12997:SF2">
    <property type="entry name" value="INOSITOL POLYPHOSPHATE-5-PHOSPHATASE A"/>
    <property type="match status" value="1"/>
</dbReference>
<dbReference type="WBParaSite" id="jg15312">
    <property type="protein sequence ID" value="jg15312"/>
    <property type="gene ID" value="jg15312"/>
</dbReference>
<dbReference type="InterPro" id="IPR000300">
    <property type="entry name" value="IPPc"/>
</dbReference>
<keyword evidence="2" id="KW-0378">Hydrolase</keyword>
<evidence type="ECO:0000313" key="5">
    <source>
        <dbReference type="Proteomes" id="UP000887574"/>
    </source>
</evidence>
<protein>
    <recommendedName>
        <fullName evidence="1">inositol-polyphosphate 5-phosphatase</fullName>
        <ecNumber evidence="1">3.1.3.56</ecNumber>
    </recommendedName>
</protein>
<dbReference type="GO" id="GO:0004445">
    <property type="term" value="F:inositol-polyphosphate 5-phosphatase activity"/>
    <property type="evidence" value="ECO:0007669"/>
    <property type="project" value="UniProtKB-EC"/>
</dbReference>
<dbReference type="Pfam" id="PF22669">
    <property type="entry name" value="Exo_endo_phos2"/>
    <property type="match status" value="1"/>
</dbReference>
<organism evidence="5 6">
    <name type="scientific">Ditylenchus dipsaci</name>
    <dbReference type="NCBI Taxonomy" id="166011"/>
    <lineage>
        <taxon>Eukaryota</taxon>
        <taxon>Metazoa</taxon>
        <taxon>Ecdysozoa</taxon>
        <taxon>Nematoda</taxon>
        <taxon>Chromadorea</taxon>
        <taxon>Rhabditida</taxon>
        <taxon>Tylenchina</taxon>
        <taxon>Tylenchomorpha</taxon>
        <taxon>Sphaerularioidea</taxon>
        <taxon>Anguinidae</taxon>
        <taxon>Anguininae</taxon>
        <taxon>Ditylenchus</taxon>
    </lineage>
</organism>
<name>A0A915D3Y1_9BILA</name>
<feature type="domain" description="Inositol polyphosphate-related phosphatase" evidence="4">
    <location>
        <begin position="34"/>
        <end position="83"/>
    </location>
</feature>
<dbReference type="InterPro" id="IPR036691">
    <property type="entry name" value="Endo/exonu/phosph_ase_sf"/>
</dbReference>
<dbReference type="Proteomes" id="UP000887574">
    <property type="component" value="Unplaced"/>
</dbReference>